<feature type="coiled-coil region" evidence="1">
    <location>
        <begin position="14"/>
        <end position="79"/>
    </location>
</feature>
<protein>
    <recommendedName>
        <fullName evidence="4">Reverse transcriptase zinc-binding domain-containing protein</fullName>
    </recommendedName>
</protein>
<keyword evidence="1" id="KW-0175">Coiled coil</keyword>
<accession>A0A699KVL0</accession>
<name>A0A699KVL0_TANCI</name>
<evidence type="ECO:0000313" key="3">
    <source>
        <dbReference type="EMBL" id="GFB13716.1"/>
    </source>
</evidence>
<dbReference type="EMBL" id="BKCJ010560146">
    <property type="protein sequence ID" value="GFB13716.1"/>
    <property type="molecule type" value="Genomic_DNA"/>
</dbReference>
<proteinExistence type="predicted"/>
<evidence type="ECO:0000256" key="1">
    <source>
        <dbReference type="SAM" id="Coils"/>
    </source>
</evidence>
<sequence>MKERIKSLSGKLKAENIKRELEEIETINIELDHRVTKLVTEKEHLKQTYKKLYDSIKSLQKIKRELEEIETINIELDHRVTKLVTEKEHLKQTYKKLYDSIKSLRVNLLTSASGLQPQGNTKKDRIQQIQSRAKKNKLEDHPKNVRPSLHNKKSVVNTKAISSVPNSKLNVISDLKCAMCNGCLFYDNHDSCVLEFINSVNVRVKSKSSKKPVNRKIWKPTWKMFTTIGLKWRSTCRTFTLVENVCPLTRITTTAIVPLRKPIPLESNISKPVVTLVYLRKLKEARNTVPVSNSKINKSLVAKKGT</sequence>
<evidence type="ECO:0008006" key="4">
    <source>
        <dbReference type="Google" id="ProtNLM"/>
    </source>
</evidence>
<dbReference type="AlphaFoldDB" id="A0A699KVL0"/>
<gene>
    <name evidence="3" type="ORF">Tci_685687</name>
</gene>
<evidence type="ECO:0000256" key="2">
    <source>
        <dbReference type="SAM" id="MobiDB-lite"/>
    </source>
</evidence>
<comment type="caution">
    <text evidence="3">The sequence shown here is derived from an EMBL/GenBank/DDBJ whole genome shotgun (WGS) entry which is preliminary data.</text>
</comment>
<feature type="region of interest" description="Disordered" evidence="2">
    <location>
        <begin position="115"/>
        <end position="149"/>
    </location>
</feature>
<reference evidence="3" key="1">
    <citation type="journal article" date="2019" name="Sci. Rep.">
        <title>Draft genome of Tanacetum cinerariifolium, the natural source of mosquito coil.</title>
        <authorList>
            <person name="Yamashiro T."/>
            <person name="Shiraishi A."/>
            <person name="Satake H."/>
            <person name="Nakayama K."/>
        </authorList>
    </citation>
    <scope>NUCLEOTIDE SEQUENCE</scope>
</reference>
<organism evidence="3">
    <name type="scientific">Tanacetum cinerariifolium</name>
    <name type="common">Dalmatian daisy</name>
    <name type="synonym">Chrysanthemum cinerariifolium</name>
    <dbReference type="NCBI Taxonomy" id="118510"/>
    <lineage>
        <taxon>Eukaryota</taxon>
        <taxon>Viridiplantae</taxon>
        <taxon>Streptophyta</taxon>
        <taxon>Embryophyta</taxon>
        <taxon>Tracheophyta</taxon>
        <taxon>Spermatophyta</taxon>
        <taxon>Magnoliopsida</taxon>
        <taxon>eudicotyledons</taxon>
        <taxon>Gunneridae</taxon>
        <taxon>Pentapetalae</taxon>
        <taxon>asterids</taxon>
        <taxon>campanulids</taxon>
        <taxon>Asterales</taxon>
        <taxon>Asteraceae</taxon>
        <taxon>Asteroideae</taxon>
        <taxon>Anthemideae</taxon>
        <taxon>Anthemidinae</taxon>
        <taxon>Tanacetum</taxon>
    </lineage>
</organism>